<dbReference type="RefSeq" id="WP_110939212.1">
    <property type="nucleotide sequence ID" value="NZ_KZ614148.1"/>
</dbReference>
<proteinExistence type="predicted"/>
<dbReference type="OrthoDB" id="5751261at2"/>
<dbReference type="GO" id="GO:0005886">
    <property type="term" value="C:plasma membrane"/>
    <property type="evidence" value="ECO:0007669"/>
    <property type="project" value="UniProtKB-SubCell"/>
</dbReference>
<feature type="transmembrane region" description="Helical" evidence="6">
    <location>
        <begin position="226"/>
        <end position="244"/>
    </location>
</feature>
<evidence type="ECO:0000256" key="6">
    <source>
        <dbReference type="SAM" id="Phobius"/>
    </source>
</evidence>
<protein>
    <recommendedName>
        <fullName evidence="9">Polysaccharide biosynthesis protein C-terminal domain-containing protein</fullName>
    </recommendedName>
</protein>
<name>A0A3A9K503_9BACI</name>
<dbReference type="Pfam" id="PF01943">
    <property type="entry name" value="Polysacc_synt"/>
    <property type="match status" value="1"/>
</dbReference>
<evidence type="ECO:0000256" key="4">
    <source>
        <dbReference type="ARBA" id="ARBA00022989"/>
    </source>
</evidence>
<keyword evidence="2" id="KW-1003">Cell membrane</keyword>
<comment type="caution">
    <text evidence="7">The sequence shown here is derived from an EMBL/GenBank/DDBJ whole genome shotgun (WGS) entry which is preliminary data.</text>
</comment>
<dbReference type="EMBL" id="PDOE01000007">
    <property type="protein sequence ID" value="RKL66428.1"/>
    <property type="molecule type" value="Genomic_DNA"/>
</dbReference>
<organism evidence="7 8">
    <name type="scientific">Salipaludibacillus neizhouensis</name>
    <dbReference type="NCBI Taxonomy" id="885475"/>
    <lineage>
        <taxon>Bacteria</taxon>
        <taxon>Bacillati</taxon>
        <taxon>Bacillota</taxon>
        <taxon>Bacilli</taxon>
        <taxon>Bacillales</taxon>
        <taxon>Bacillaceae</taxon>
    </lineage>
</organism>
<dbReference type="InterPro" id="IPR002797">
    <property type="entry name" value="Polysacc_synth"/>
</dbReference>
<feature type="transmembrane region" description="Helical" evidence="6">
    <location>
        <begin position="377"/>
        <end position="394"/>
    </location>
</feature>
<feature type="transmembrane region" description="Helical" evidence="6">
    <location>
        <begin position="44"/>
        <end position="68"/>
    </location>
</feature>
<sequence>MSSKDIKKGILSSYGMYGAEIIAGLLFTPFLINSLGQSEYGIYALMGAMIASFTLMDFGFGNAITRYVSQYRFEGRKDKESNLIGMSILIYLVIAALALLLGIVLYYFIEDIYSSGLTTNELNIAKAIFIIAILNLSVSFFIGALNAYIQAYEKFTIINLFNFVRLIIRIAVLYTLLSLGYKSIAVVIVDTILNLVTGIAYVVYSKFKLNLKISFDKMDRKLLKEISGYSFFVFLSNLADMFYWRVCLLILGAISGSTSVAVFAIGLTLASYYQYISGIINSKLFPRITQMVSSGVNGKDLTLFIVRTARIQVTLLGGILIAFQLYGSEFIYLWIGNDYSQAASIGLILMAAMIINAVLYPCVMILRAKKNDGSRTILQLALMIVGLILGLFLFQWLGVIGIALGLTIAIILLNWIVIQKIYIKAFEFNVYVFGNEIIKILPSMGMSYAFGFVLNNLLIDYSWSLFFIKCILFTAFYITFIWRYGANETERELVKNLVSTMKTGLVHS</sequence>
<feature type="transmembrane region" description="Helical" evidence="6">
    <location>
        <begin position="250"/>
        <end position="273"/>
    </location>
</feature>
<comment type="subcellular location">
    <subcellularLocation>
        <location evidence="1">Cell membrane</location>
        <topology evidence="1">Multi-pass membrane protein</topology>
    </subcellularLocation>
</comment>
<evidence type="ECO:0000256" key="5">
    <source>
        <dbReference type="ARBA" id="ARBA00023136"/>
    </source>
</evidence>
<feature type="transmembrane region" description="Helical" evidence="6">
    <location>
        <begin position="124"/>
        <end position="145"/>
    </location>
</feature>
<dbReference type="InterPro" id="IPR050833">
    <property type="entry name" value="Poly_Biosynth_Transport"/>
</dbReference>
<keyword evidence="8" id="KW-1185">Reference proteome</keyword>
<feature type="transmembrane region" description="Helical" evidence="6">
    <location>
        <begin position="88"/>
        <end position="109"/>
    </location>
</feature>
<accession>A0A3A9K503</accession>
<feature type="transmembrane region" description="Helical" evidence="6">
    <location>
        <begin position="313"/>
        <end position="335"/>
    </location>
</feature>
<feature type="transmembrane region" description="Helical" evidence="6">
    <location>
        <begin position="157"/>
        <end position="177"/>
    </location>
</feature>
<dbReference type="PANTHER" id="PTHR30250">
    <property type="entry name" value="PST FAMILY PREDICTED COLANIC ACID TRANSPORTER"/>
    <property type="match status" value="1"/>
</dbReference>
<feature type="transmembrane region" description="Helical" evidence="6">
    <location>
        <begin position="12"/>
        <end position="32"/>
    </location>
</feature>
<dbReference type="Proteomes" id="UP000281498">
    <property type="component" value="Unassembled WGS sequence"/>
</dbReference>
<keyword evidence="3 6" id="KW-0812">Transmembrane</keyword>
<gene>
    <name evidence="7" type="ORF">CR203_16180</name>
</gene>
<feature type="transmembrane region" description="Helical" evidence="6">
    <location>
        <begin position="430"/>
        <end position="451"/>
    </location>
</feature>
<keyword evidence="5 6" id="KW-0472">Membrane</keyword>
<evidence type="ECO:0000313" key="7">
    <source>
        <dbReference type="EMBL" id="RKL66428.1"/>
    </source>
</evidence>
<evidence type="ECO:0000256" key="3">
    <source>
        <dbReference type="ARBA" id="ARBA00022692"/>
    </source>
</evidence>
<evidence type="ECO:0000313" key="8">
    <source>
        <dbReference type="Proteomes" id="UP000281498"/>
    </source>
</evidence>
<feature type="transmembrane region" description="Helical" evidence="6">
    <location>
        <begin position="341"/>
        <end position="365"/>
    </location>
</feature>
<evidence type="ECO:0000256" key="2">
    <source>
        <dbReference type="ARBA" id="ARBA00022475"/>
    </source>
</evidence>
<evidence type="ECO:0000256" key="1">
    <source>
        <dbReference type="ARBA" id="ARBA00004651"/>
    </source>
</evidence>
<feature type="transmembrane region" description="Helical" evidence="6">
    <location>
        <begin position="463"/>
        <end position="482"/>
    </location>
</feature>
<keyword evidence="4 6" id="KW-1133">Transmembrane helix</keyword>
<dbReference type="PANTHER" id="PTHR30250:SF26">
    <property type="entry name" value="PSMA PROTEIN"/>
    <property type="match status" value="1"/>
</dbReference>
<reference evidence="7 8" key="1">
    <citation type="submission" date="2017-10" db="EMBL/GenBank/DDBJ databases">
        <title>Bacillus sp. nov., a halophilic bacterium isolated from a Keqin Lake.</title>
        <authorList>
            <person name="Wang H."/>
        </authorList>
    </citation>
    <scope>NUCLEOTIDE SEQUENCE [LARGE SCALE GENOMIC DNA]</scope>
    <source>
        <strain evidence="7 8">KCTC 13187</strain>
    </source>
</reference>
<dbReference type="AlphaFoldDB" id="A0A3A9K503"/>
<feature type="transmembrane region" description="Helical" evidence="6">
    <location>
        <begin position="400"/>
        <end position="418"/>
    </location>
</feature>
<evidence type="ECO:0008006" key="9">
    <source>
        <dbReference type="Google" id="ProtNLM"/>
    </source>
</evidence>
<feature type="transmembrane region" description="Helical" evidence="6">
    <location>
        <begin position="183"/>
        <end position="205"/>
    </location>
</feature>